<dbReference type="RefSeq" id="WP_378937278.1">
    <property type="nucleotide sequence ID" value="NZ_JBHLVO010000023.1"/>
</dbReference>
<dbReference type="Gene3D" id="3.30.530.20">
    <property type="match status" value="1"/>
</dbReference>
<dbReference type="Pfam" id="PF06240">
    <property type="entry name" value="COXG"/>
    <property type="match status" value="1"/>
</dbReference>
<keyword evidence="2" id="KW-1185">Reference proteome</keyword>
<organism evidence="1 2">
    <name type="scientific">Metabacillus herbersteinensis</name>
    <dbReference type="NCBI Taxonomy" id="283816"/>
    <lineage>
        <taxon>Bacteria</taxon>
        <taxon>Bacillati</taxon>
        <taxon>Bacillota</taxon>
        <taxon>Bacilli</taxon>
        <taxon>Bacillales</taxon>
        <taxon>Bacillaceae</taxon>
        <taxon>Metabacillus</taxon>
    </lineage>
</organism>
<comment type="caution">
    <text evidence="1">The sequence shown here is derived from an EMBL/GenBank/DDBJ whole genome shotgun (WGS) entry which is preliminary data.</text>
</comment>
<gene>
    <name evidence="1" type="ORF">ACFFIX_20175</name>
</gene>
<reference evidence="1 2" key="1">
    <citation type="submission" date="2024-09" db="EMBL/GenBank/DDBJ databases">
        <authorList>
            <person name="Sun Q."/>
            <person name="Mori K."/>
        </authorList>
    </citation>
    <scope>NUCLEOTIDE SEQUENCE [LARGE SCALE GENOMIC DNA]</scope>
    <source>
        <strain evidence="1 2">CCM 7228</strain>
    </source>
</reference>
<proteinExistence type="predicted"/>
<dbReference type="InterPro" id="IPR023393">
    <property type="entry name" value="START-like_dom_sf"/>
</dbReference>
<sequence length="151" mass="17012">MPNYAHKVSIDLPIQSVWSFVSVMDHWAPLVPGYMNHEIINEKESTWKFKSDLGVMKKKVHLKVEIISWEEPTKVTFNLTGINEKFVGSGYFEAQAIDSKNTVVTGCLDITAEGTISKMVNSILNKNLPEMTKELTEAVAAKARETEIINR</sequence>
<protein>
    <submittedName>
        <fullName evidence="1">CoxG family protein</fullName>
    </submittedName>
</protein>
<name>A0ABV6GJ36_9BACI</name>
<evidence type="ECO:0000313" key="1">
    <source>
        <dbReference type="EMBL" id="MFC0273710.1"/>
    </source>
</evidence>
<accession>A0ABV6GJ36</accession>
<dbReference type="CDD" id="cd07812">
    <property type="entry name" value="SRPBCC"/>
    <property type="match status" value="1"/>
</dbReference>
<dbReference type="Proteomes" id="UP001589854">
    <property type="component" value="Unassembled WGS sequence"/>
</dbReference>
<dbReference type="SUPFAM" id="SSF55961">
    <property type="entry name" value="Bet v1-like"/>
    <property type="match status" value="1"/>
</dbReference>
<dbReference type="EMBL" id="JBHLVO010000023">
    <property type="protein sequence ID" value="MFC0273710.1"/>
    <property type="molecule type" value="Genomic_DNA"/>
</dbReference>
<dbReference type="InterPro" id="IPR010419">
    <property type="entry name" value="CO_DH_gsu"/>
</dbReference>
<evidence type="ECO:0000313" key="2">
    <source>
        <dbReference type="Proteomes" id="UP001589854"/>
    </source>
</evidence>